<gene>
    <name evidence="2" type="ORF">GCM10022405_01380</name>
</gene>
<keyword evidence="3" id="KW-1185">Reference proteome</keyword>
<evidence type="ECO:0000256" key="1">
    <source>
        <dbReference type="SAM" id="Phobius"/>
    </source>
</evidence>
<proteinExistence type="predicted"/>
<name>A0ABP7KLB0_9GAMM</name>
<dbReference type="EMBL" id="BAABDG010000002">
    <property type="protein sequence ID" value="GAA3879589.1"/>
    <property type="molecule type" value="Genomic_DNA"/>
</dbReference>
<protein>
    <submittedName>
        <fullName evidence="2">Uncharacterized protein</fullName>
    </submittedName>
</protein>
<evidence type="ECO:0000313" key="3">
    <source>
        <dbReference type="Proteomes" id="UP001499994"/>
    </source>
</evidence>
<organism evidence="2 3">
    <name type="scientific">Gibbsiella dentisursi</name>
    <dbReference type="NCBI Taxonomy" id="796890"/>
    <lineage>
        <taxon>Bacteria</taxon>
        <taxon>Pseudomonadati</taxon>
        <taxon>Pseudomonadota</taxon>
        <taxon>Gammaproteobacteria</taxon>
        <taxon>Enterobacterales</taxon>
        <taxon>Yersiniaceae</taxon>
        <taxon>Gibbsiella</taxon>
    </lineage>
</organism>
<keyword evidence="1" id="KW-0812">Transmembrane</keyword>
<feature type="transmembrane region" description="Helical" evidence="1">
    <location>
        <begin position="12"/>
        <end position="34"/>
    </location>
</feature>
<accession>A0ABP7KLB0</accession>
<keyword evidence="1" id="KW-0472">Membrane</keyword>
<reference evidence="3" key="1">
    <citation type="journal article" date="2019" name="Int. J. Syst. Evol. Microbiol.">
        <title>The Global Catalogue of Microorganisms (GCM) 10K type strain sequencing project: providing services to taxonomists for standard genome sequencing and annotation.</title>
        <authorList>
            <consortium name="The Broad Institute Genomics Platform"/>
            <consortium name="The Broad Institute Genome Sequencing Center for Infectious Disease"/>
            <person name="Wu L."/>
            <person name="Ma J."/>
        </authorList>
    </citation>
    <scope>NUCLEOTIDE SEQUENCE [LARGE SCALE GENOMIC DNA]</scope>
    <source>
        <strain evidence="3">JCM 17201</strain>
    </source>
</reference>
<dbReference type="Proteomes" id="UP001499994">
    <property type="component" value="Unassembled WGS sequence"/>
</dbReference>
<sequence>MKTAVSSNRIHRVLFFIGLYLACLAVAFFVTPVWRLLEKLSYRVDDFLNTTGMAMADGEYDPAGLWVLFGVPLLAAIVIFFLFRKIQR</sequence>
<evidence type="ECO:0000313" key="2">
    <source>
        <dbReference type="EMBL" id="GAA3879589.1"/>
    </source>
</evidence>
<feature type="transmembrane region" description="Helical" evidence="1">
    <location>
        <begin position="63"/>
        <end position="83"/>
    </location>
</feature>
<dbReference type="RefSeq" id="WP_121556009.1">
    <property type="nucleotide sequence ID" value="NZ_BAABDG010000002.1"/>
</dbReference>
<keyword evidence="1" id="KW-1133">Transmembrane helix</keyword>
<comment type="caution">
    <text evidence="2">The sequence shown here is derived from an EMBL/GenBank/DDBJ whole genome shotgun (WGS) entry which is preliminary data.</text>
</comment>